<dbReference type="EMBL" id="CP022163">
    <property type="protein sequence ID" value="ATB28006.1"/>
    <property type="molecule type" value="Genomic_DNA"/>
</dbReference>
<sequence length="29" mass="3029">MPDTLDPPGRPVGIVQANGRIPGMNGRGR</sequence>
<gene>
    <name evidence="2" type="ORF">MEBOL_001451</name>
</gene>
<name>A0A250IAL8_9BACT</name>
<dbReference type="AlphaFoldDB" id="A0A250IAL8"/>
<reference evidence="2 3" key="1">
    <citation type="submission" date="2017-06" db="EMBL/GenBank/DDBJ databases">
        <authorList>
            <person name="Kim H.J."/>
            <person name="Triplett B.A."/>
        </authorList>
    </citation>
    <scope>NUCLEOTIDE SEQUENCE [LARGE SCALE GENOMIC DNA]</scope>
    <source>
        <strain evidence="2 3">DSM 14713</strain>
    </source>
</reference>
<accession>A0A250IAL8</accession>
<proteinExistence type="predicted"/>
<feature type="region of interest" description="Disordered" evidence="1">
    <location>
        <begin position="1"/>
        <end position="29"/>
    </location>
</feature>
<evidence type="ECO:0000313" key="3">
    <source>
        <dbReference type="Proteomes" id="UP000217289"/>
    </source>
</evidence>
<evidence type="ECO:0000313" key="2">
    <source>
        <dbReference type="EMBL" id="ATB28006.1"/>
    </source>
</evidence>
<dbReference type="KEGG" id="mbd:MEBOL_001451"/>
<keyword evidence="3" id="KW-1185">Reference proteome</keyword>
<organism evidence="2 3">
    <name type="scientific">Melittangium boletus DSM 14713</name>
    <dbReference type="NCBI Taxonomy" id="1294270"/>
    <lineage>
        <taxon>Bacteria</taxon>
        <taxon>Pseudomonadati</taxon>
        <taxon>Myxococcota</taxon>
        <taxon>Myxococcia</taxon>
        <taxon>Myxococcales</taxon>
        <taxon>Cystobacterineae</taxon>
        <taxon>Archangiaceae</taxon>
        <taxon>Melittangium</taxon>
    </lineage>
</organism>
<evidence type="ECO:0000256" key="1">
    <source>
        <dbReference type="SAM" id="MobiDB-lite"/>
    </source>
</evidence>
<dbReference type="Proteomes" id="UP000217289">
    <property type="component" value="Chromosome"/>
</dbReference>
<protein>
    <submittedName>
        <fullName evidence="2">Uncharacterized protein</fullName>
    </submittedName>
</protein>